<protein>
    <submittedName>
        <fullName evidence="2">Uncharacterized protein</fullName>
    </submittedName>
</protein>
<proteinExistence type="predicted"/>
<evidence type="ECO:0000313" key="2">
    <source>
        <dbReference type="EMBL" id="KAJ3222699.1"/>
    </source>
</evidence>
<dbReference type="Proteomes" id="UP001211065">
    <property type="component" value="Unassembled WGS sequence"/>
</dbReference>
<keyword evidence="3" id="KW-1185">Reference proteome</keyword>
<gene>
    <name evidence="2" type="ORF">HK099_002009</name>
</gene>
<organism evidence="2 3">
    <name type="scientific">Clydaea vesicula</name>
    <dbReference type="NCBI Taxonomy" id="447962"/>
    <lineage>
        <taxon>Eukaryota</taxon>
        <taxon>Fungi</taxon>
        <taxon>Fungi incertae sedis</taxon>
        <taxon>Chytridiomycota</taxon>
        <taxon>Chytridiomycota incertae sedis</taxon>
        <taxon>Chytridiomycetes</taxon>
        <taxon>Lobulomycetales</taxon>
        <taxon>Lobulomycetaceae</taxon>
        <taxon>Clydaea</taxon>
    </lineage>
</organism>
<evidence type="ECO:0000256" key="1">
    <source>
        <dbReference type="SAM" id="MobiDB-lite"/>
    </source>
</evidence>
<feature type="region of interest" description="Disordered" evidence="1">
    <location>
        <begin position="247"/>
        <end position="266"/>
    </location>
</feature>
<name>A0AAD5U315_9FUNG</name>
<accession>A0AAD5U315</accession>
<dbReference type="AlphaFoldDB" id="A0AAD5U315"/>
<evidence type="ECO:0000313" key="3">
    <source>
        <dbReference type="Proteomes" id="UP001211065"/>
    </source>
</evidence>
<sequence>MIIPSKKGNSHISKIDGKRNLTSLPPTYPLDFNLYTVDLSLEKLNVTKLKEERLFRLKNLEDAKINLEKTRIEKKILNEKRKAPGLNNNGTILQPTPISNKEYITGSNEISETPSFDKNDAFFKNLIESTKNTSAEIKDTTFEKKRKSFNYSDFEVSTPPPLPWDINDNTSEKSDIQELIGLMSIQDKKNVDLDKLKTVNHIQKNQDYMDTFPQFSSNQQLQTLQSSSPNLTQNYFQQQHSNNSQYLNNHQFHGQNFSTQGNQIQRTPSLPNYHTNFFTNNSSLVTENRNSTLQYQPSPNSSQQSQHLPMNNNNIVHKCLVMGFPLDKILEALKLKGHDENKVILLQLLINLIIVGVGALTQKLLMHIHELNENLVSS</sequence>
<comment type="caution">
    <text evidence="2">The sequence shown here is derived from an EMBL/GenBank/DDBJ whole genome shotgun (WGS) entry which is preliminary data.</text>
</comment>
<reference evidence="2" key="1">
    <citation type="submission" date="2020-05" db="EMBL/GenBank/DDBJ databases">
        <title>Phylogenomic resolution of chytrid fungi.</title>
        <authorList>
            <person name="Stajich J.E."/>
            <person name="Amses K."/>
            <person name="Simmons R."/>
            <person name="Seto K."/>
            <person name="Myers J."/>
            <person name="Bonds A."/>
            <person name="Quandt C.A."/>
            <person name="Barry K."/>
            <person name="Liu P."/>
            <person name="Grigoriev I."/>
            <person name="Longcore J.E."/>
            <person name="James T.Y."/>
        </authorList>
    </citation>
    <scope>NUCLEOTIDE SEQUENCE</scope>
    <source>
        <strain evidence="2">JEL0476</strain>
    </source>
</reference>
<dbReference type="EMBL" id="JADGJW010000163">
    <property type="protein sequence ID" value="KAJ3222699.1"/>
    <property type="molecule type" value="Genomic_DNA"/>
</dbReference>